<accession>A0A1F8DY78</accession>
<comment type="caution">
    <text evidence="2">The sequence shown here is derived from an EMBL/GenBank/DDBJ whole genome shotgun (WGS) entry which is preliminary data.</text>
</comment>
<sequence length="145" mass="16588">MHLSNKNIIIMTLVLSVILNAYLLFLPKKLIVTKEIAWSTDSMSARGYLEPVNYEEPKDWNTIFFIDALNIGEREKARFFAKEIVVAGGVLINLNLKEYPIVEANEGKIVAQDNTYRFEITKDEVSITDKDGEVARLSDMYKIEL</sequence>
<organism evidence="2 3">
    <name type="scientific">Candidatus Wolfebacteria bacterium RIFOXYB1_FULL_54_12</name>
    <dbReference type="NCBI Taxonomy" id="1802559"/>
    <lineage>
        <taxon>Bacteria</taxon>
        <taxon>Candidatus Wolfeibacteriota</taxon>
    </lineage>
</organism>
<feature type="transmembrane region" description="Helical" evidence="1">
    <location>
        <begin position="6"/>
        <end position="26"/>
    </location>
</feature>
<gene>
    <name evidence="2" type="ORF">A2372_00940</name>
</gene>
<keyword evidence="1" id="KW-0472">Membrane</keyword>
<name>A0A1F8DY78_9BACT</name>
<proteinExistence type="predicted"/>
<evidence type="ECO:0000313" key="2">
    <source>
        <dbReference type="EMBL" id="OGM92745.1"/>
    </source>
</evidence>
<dbReference type="EMBL" id="MGIT01000003">
    <property type="protein sequence ID" value="OGM92745.1"/>
    <property type="molecule type" value="Genomic_DNA"/>
</dbReference>
<dbReference type="Proteomes" id="UP000176422">
    <property type="component" value="Unassembled WGS sequence"/>
</dbReference>
<evidence type="ECO:0000313" key="3">
    <source>
        <dbReference type="Proteomes" id="UP000176422"/>
    </source>
</evidence>
<keyword evidence="1" id="KW-0812">Transmembrane</keyword>
<keyword evidence="1" id="KW-1133">Transmembrane helix</keyword>
<protein>
    <submittedName>
        <fullName evidence="2">Uncharacterized protein</fullName>
    </submittedName>
</protein>
<evidence type="ECO:0000256" key="1">
    <source>
        <dbReference type="SAM" id="Phobius"/>
    </source>
</evidence>
<reference evidence="2 3" key="1">
    <citation type="journal article" date="2016" name="Nat. Commun.">
        <title>Thousands of microbial genomes shed light on interconnected biogeochemical processes in an aquifer system.</title>
        <authorList>
            <person name="Anantharaman K."/>
            <person name="Brown C.T."/>
            <person name="Hug L.A."/>
            <person name="Sharon I."/>
            <person name="Castelle C.J."/>
            <person name="Probst A.J."/>
            <person name="Thomas B.C."/>
            <person name="Singh A."/>
            <person name="Wilkins M.J."/>
            <person name="Karaoz U."/>
            <person name="Brodie E.L."/>
            <person name="Williams K.H."/>
            <person name="Hubbard S.S."/>
            <person name="Banfield J.F."/>
        </authorList>
    </citation>
    <scope>NUCLEOTIDE SEQUENCE [LARGE SCALE GENOMIC DNA]</scope>
</reference>
<dbReference type="AlphaFoldDB" id="A0A1F8DY78"/>